<proteinExistence type="predicted"/>
<protein>
    <submittedName>
        <fullName evidence="3">Piwi domain-containing protein</fullName>
    </submittedName>
</protein>
<evidence type="ECO:0000313" key="3">
    <source>
        <dbReference type="WBParaSite" id="TCNE_0001625301-mRNA-1"/>
    </source>
</evidence>
<name>A0A183V682_TOXCA</name>
<gene>
    <name evidence="1" type="ORF">TCNE_LOCUS16252</name>
</gene>
<dbReference type="AlphaFoldDB" id="A0A183V682"/>
<evidence type="ECO:0000313" key="1">
    <source>
        <dbReference type="EMBL" id="VDM47573.1"/>
    </source>
</evidence>
<dbReference type="WBParaSite" id="TCNE_0001625301-mRNA-1">
    <property type="protein sequence ID" value="TCNE_0001625301-mRNA-1"/>
    <property type="gene ID" value="TCNE_0001625301"/>
</dbReference>
<organism evidence="2 3">
    <name type="scientific">Toxocara canis</name>
    <name type="common">Canine roundworm</name>
    <dbReference type="NCBI Taxonomy" id="6265"/>
    <lineage>
        <taxon>Eukaryota</taxon>
        <taxon>Metazoa</taxon>
        <taxon>Ecdysozoa</taxon>
        <taxon>Nematoda</taxon>
        <taxon>Chromadorea</taxon>
        <taxon>Rhabditida</taxon>
        <taxon>Spirurina</taxon>
        <taxon>Ascaridomorpha</taxon>
        <taxon>Ascaridoidea</taxon>
        <taxon>Toxocaridae</taxon>
        <taxon>Toxocara</taxon>
    </lineage>
</organism>
<sequence>MVGGGEVGRPVICIARDGQATPITSTRPTSGKPNETDRLFKRNLAIWQYSFNDHAFPTMAAKSTHGD</sequence>
<evidence type="ECO:0000313" key="2">
    <source>
        <dbReference type="Proteomes" id="UP000050794"/>
    </source>
</evidence>
<accession>A0A183V682</accession>
<dbReference type="Proteomes" id="UP000050794">
    <property type="component" value="Unassembled WGS sequence"/>
</dbReference>
<reference evidence="1 2" key="2">
    <citation type="submission" date="2018-11" db="EMBL/GenBank/DDBJ databases">
        <authorList>
            <consortium name="Pathogen Informatics"/>
        </authorList>
    </citation>
    <scope>NUCLEOTIDE SEQUENCE [LARGE SCALE GENOMIC DNA]</scope>
</reference>
<reference evidence="3" key="1">
    <citation type="submission" date="2016-06" db="UniProtKB">
        <authorList>
            <consortium name="WormBaseParasite"/>
        </authorList>
    </citation>
    <scope>IDENTIFICATION</scope>
</reference>
<keyword evidence="2" id="KW-1185">Reference proteome</keyword>
<dbReference type="EMBL" id="UYWY01023443">
    <property type="protein sequence ID" value="VDM47573.1"/>
    <property type="molecule type" value="Genomic_DNA"/>
</dbReference>